<dbReference type="EMBL" id="MEVI01000003">
    <property type="protein sequence ID" value="OGC55037.1"/>
    <property type="molecule type" value="Genomic_DNA"/>
</dbReference>
<dbReference type="Proteomes" id="UP000176504">
    <property type="component" value="Unassembled WGS sequence"/>
</dbReference>
<gene>
    <name evidence="1" type="ORF">A3A78_03600</name>
</gene>
<evidence type="ECO:0000313" key="2">
    <source>
        <dbReference type="Proteomes" id="UP000176504"/>
    </source>
</evidence>
<reference evidence="1 2" key="1">
    <citation type="journal article" date="2016" name="Nat. Commun.">
        <title>Thousands of microbial genomes shed light on interconnected biogeochemical processes in an aquifer system.</title>
        <authorList>
            <person name="Anantharaman K."/>
            <person name="Brown C.T."/>
            <person name="Hug L.A."/>
            <person name="Sharon I."/>
            <person name="Castelle C.J."/>
            <person name="Probst A.J."/>
            <person name="Thomas B.C."/>
            <person name="Singh A."/>
            <person name="Wilkins M.J."/>
            <person name="Karaoz U."/>
            <person name="Brodie E.L."/>
            <person name="Williams K.H."/>
            <person name="Hubbard S.S."/>
            <person name="Banfield J.F."/>
        </authorList>
    </citation>
    <scope>NUCLEOTIDE SEQUENCE [LARGE SCALE GENOMIC DNA]</scope>
</reference>
<comment type="caution">
    <text evidence="1">The sequence shown here is derived from an EMBL/GenBank/DDBJ whole genome shotgun (WGS) entry which is preliminary data.</text>
</comment>
<evidence type="ECO:0000313" key="1">
    <source>
        <dbReference type="EMBL" id="OGC55037.1"/>
    </source>
</evidence>
<sequence>MGLWLLLFPKLGIGEVRAYHNVKNHNQRYLHGEVKYASGHVERNQMKRSYKPGEIAQESGQYTLYNRLGHSERVQTTVVRGEPIPPTPKKDMRYVLTDKTKH</sequence>
<dbReference type="AlphaFoldDB" id="A0A1F4VD22"/>
<protein>
    <submittedName>
        <fullName evidence="1">Uncharacterized protein</fullName>
    </submittedName>
</protein>
<proteinExistence type="predicted"/>
<name>A0A1F4VD22_UNCKA</name>
<accession>A0A1F4VD22</accession>
<organism evidence="1 2">
    <name type="scientific">candidate division WWE3 bacterium RIFCSPLOWO2_01_FULL_41_18</name>
    <dbReference type="NCBI Taxonomy" id="1802625"/>
    <lineage>
        <taxon>Bacteria</taxon>
        <taxon>Katanobacteria</taxon>
    </lineage>
</organism>